<dbReference type="Proteomes" id="UP000298138">
    <property type="component" value="Unassembled WGS sequence"/>
</dbReference>
<feature type="domain" description="UBP-type" evidence="8">
    <location>
        <begin position="68"/>
        <end position="167"/>
    </location>
</feature>
<dbReference type="Pfam" id="PF02148">
    <property type="entry name" value="zf-UBP"/>
    <property type="match status" value="1"/>
</dbReference>
<sequence>MSSTTTTASSLPSGSLVLKKFSSSTMPSGTTGGPNASPKVAKTKLPYIPTPTYYGCEHIGMMFQKSGPGCRSFYTGAARVALDPERLPAQKCNGCSYTLTRTYMCMQCPMTHCPKHALEHSSVAKHKFGVDSRNGHVYCFACSDYIYDPTLEEIRIEQEVSLYGRRRKKRRLDDAKPSSDDLEYIDKHSSYAPCRATGLRGFLNMGSTCFMSVILQSLVHNPLLRNFYLSDGHKRSDCTVQHCMSCAMDEVFSEFFTQDKVEGFGPVNLLTTSWKCEQVRHSHCPLLSNANLITLLQTLAGYQQQDAHEYLQFLLNQLHLNHISTPHSTSSPSPTDDCTCIIHRGFYGKLQSDVTCSSCHNIYTKDDPVMDLSLDLRMKARVKSNPNNPTTLTVSVSTAPAVQTLQECLSRFTSVENVAEYFCSNCGGSREATKQLTVKRLPPVLCIQLKRFEHSASGSAKINTVIRFPMQLDMTPFTTRGKRKRTAAAGGNTPQQQQQPERPCKPFIYDLLSVVVHKGEINSGHYISYARQNGQWFQFDDSVVTLATEKQVLAAQAYLLFYMIRTLA</sequence>
<comment type="catalytic activity">
    <reaction evidence="5">
        <text>Thiol-dependent hydrolysis of ester, thioester, amide, peptide and isopeptide bonds formed by the C-terminal Gly of ubiquitin (a 76-residue protein attached to proteins as an intracellular targeting signal).</text>
        <dbReference type="EC" id="3.4.19.12"/>
    </reaction>
</comment>
<keyword evidence="5" id="KW-0645">Protease</keyword>
<evidence type="ECO:0000256" key="2">
    <source>
        <dbReference type="ARBA" id="ARBA00022771"/>
    </source>
</evidence>
<keyword evidence="10" id="KW-1185">Reference proteome</keyword>
<keyword evidence="3" id="KW-0862">Zinc</keyword>
<dbReference type="GO" id="GO:0005829">
    <property type="term" value="C:cytosol"/>
    <property type="evidence" value="ECO:0007669"/>
    <property type="project" value="TreeGrafter"/>
</dbReference>
<dbReference type="AlphaFoldDB" id="A0A4S2N8E0"/>
<dbReference type="EC" id="3.4.19.12" evidence="5"/>
<dbReference type="Gene3D" id="3.90.70.10">
    <property type="entry name" value="Cysteine proteinases"/>
    <property type="match status" value="1"/>
</dbReference>
<dbReference type="CDD" id="cd02660">
    <property type="entry name" value="Peptidase_C19D"/>
    <property type="match status" value="1"/>
</dbReference>
<keyword evidence="5" id="KW-0833">Ubl conjugation pathway</keyword>
<evidence type="ECO:0000256" key="4">
    <source>
        <dbReference type="PROSITE-ProRule" id="PRU00502"/>
    </source>
</evidence>
<dbReference type="InterPro" id="IPR018200">
    <property type="entry name" value="USP_CS"/>
</dbReference>
<dbReference type="OrthoDB" id="289038at2759"/>
<dbReference type="InterPro" id="IPR001607">
    <property type="entry name" value="Znf_UBP"/>
</dbReference>
<evidence type="ECO:0000259" key="7">
    <source>
        <dbReference type="PROSITE" id="PS50235"/>
    </source>
</evidence>
<dbReference type="EMBL" id="ML220112">
    <property type="protein sequence ID" value="TGZ85597.1"/>
    <property type="molecule type" value="Genomic_DNA"/>
</dbReference>
<keyword evidence="2 4" id="KW-0863">Zinc-finger</keyword>
<evidence type="ECO:0000313" key="9">
    <source>
        <dbReference type="EMBL" id="TGZ85597.1"/>
    </source>
</evidence>
<gene>
    <name evidence="9" type="ORF">EX30DRAFT_361413</name>
</gene>
<dbReference type="PROSITE" id="PS00972">
    <property type="entry name" value="USP_1"/>
    <property type="match status" value="1"/>
</dbReference>
<keyword evidence="5" id="KW-0378">Hydrolase</keyword>
<dbReference type="GO" id="GO:0005634">
    <property type="term" value="C:nucleus"/>
    <property type="evidence" value="ECO:0007669"/>
    <property type="project" value="TreeGrafter"/>
</dbReference>
<keyword evidence="5" id="KW-0788">Thiol protease</keyword>
<dbReference type="PROSITE" id="PS50235">
    <property type="entry name" value="USP_3"/>
    <property type="match status" value="1"/>
</dbReference>
<evidence type="ECO:0000256" key="3">
    <source>
        <dbReference type="ARBA" id="ARBA00022833"/>
    </source>
</evidence>
<evidence type="ECO:0000313" key="10">
    <source>
        <dbReference type="Proteomes" id="UP000298138"/>
    </source>
</evidence>
<dbReference type="PROSITE" id="PS50271">
    <property type="entry name" value="ZF_UBP"/>
    <property type="match status" value="1"/>
</dbReference>
<feature type="domain" description="USP" evidence="7">
    <location>
        <begin position="200"/>
        <end position="565"/>
    </location>
</feature>
<dbReference type="InParanoid" id="A0A4S2N8E0"/>
<dbReference type="InterPro" id="IPR038765">
    <property type="entry name" value="Papain-like_cys_pep_sf"/>
</dbReference>
<dbReference type="Pfam" id="PF00443">
    <property type="entry name" value="UCH"/>
    <property type="match status" value="1"/>
</dbReference>
<proteinExistence type="inferred from homology"/>
<protein>
    <recommendedName>
        <fullName evidence="5">Ubiquitin carboxyl-terminal hydrolase</fullName>
        <ecNumber evidence="5">3.4.19.12</ecNumber>
    </recommendedName>
</protein>
<dbReference type="FunCoup" id="A0A4S2N8E0">
    <property type="interactions" value="478"/>
</dbReference>
<evidence type="ECO:0000256" key="1">
    <source>
        <dbReference type="ARBA" id="ARBA00022723"/>
    </source>
</evidence>
<dbReference type="STRING" id="341454.A0A4S2N8E0"/>
<dbReference type="Gene3D" id="3.30.40.10">
    <property type="entry name" value="Zinc/RING finger domain, C3HC4 (zinc finger)"/>
    <property type="match status" value="1"/>
</dbReference>
<dbReference type="GO" id="GO:0008270">
    <property type="term" value="F:zinc ion binding"/>
    <property type="evidence" value="ECO:0007669"/>
    <property type="project" value="UniProtKB-KW"/>
</dbReference>
<dbReference type="SUPFAM" id="SSF57850">
    <property type="entry name" value="RING/U-box"/>
    <property type="match status" value="1"/>
</dbReference>
<dbReference type="SUPFAM" id="SSF54001">
    <property type="entry name" value="Cysteine proteinases"/>
    <property type="match status" value="1"/>
</dbReference>
<dbReference type="GO" id="GO:0006508">
    <property type="term" value="P:proteolysis"/>
    <property type="evidence" value="ECO:0007669"/>
    <property type="project" value="UniProtKB-KW"/>
</dbReference>
<dbReference type="PANTHER" id="PTHR24006:SF937">
    <property type="entry name" value="UBIQUITIN CARBOXYL-TERMINAL HYDROLASE"/>
    <property type="match status" value="1"/>
</dbReference>
<evidence type="ECO:0000256" key="6">
    <source>
        <dbReference type="SAM" id="MobiDB-lite"/>
    </source>
</evidence>
<keyword evidence="1" id="KW-0479">Metal-binding</keyword>
<organism evidence="9 10">
    <name type="scientific">Ascodesmis nigricans</name>
    <dbReference type="NCBI Taxonomy" id="341454"/>
    <lineage>
        <taxon>Eukaryota</taxon>
        <taxon>Fungi</taxon>
        <taxon>Dikarya</taxon>
        <taxon>Ascomycota</taxon>
        <taxon>Pezizomycotina</taxon>
        <taxon>Pezizomycetes</taxon>
        <taxon>Pezizales</taxon>
        <taxon>Ascodesmidaceae</taxon>
        <taxon>Ascodesmis</taxon>
    </lineage>
</organism>
<reference evidence="9 10" key="1">
    <citation type="submission" date="2019-04" db="EMBL/GenBank/DDBJ databases">
        <title>Comparative genomics and transcriptomics to analyze fruiting body development in filamentous ascomycetes.</title>
        <authorList>
            <consortium name="DOE Joint Genome Institute"/>
            <person name="Lutkenhaus R."/>
            <person name="Traeger S."/>
            <person name="Breuer J."/>
            <person name="Kuo A."/>
            <person name="Lipzen A."/>
            <person name="Pangilinan J."/>
            <person name="Dilworth D."/>
            <person name="Sandor L."/>
            <person name="Poggeler S."/>
            <person name="Barry K."/>
            <person name="Grigoriev I.V."/>
            <person name="Nowrousian M."/>
        </authorList>
    </citation>
    <scope>NUCLEOTIDE SEQUENCE [LARGE SCALE GENOMIC DNA]</scope>
    <source>
        <strain evidence="9 10">CBS 389.68</strain>
    </source>
</reference>
<dbReference type="GO" id="GO:0016579">
    <property type="term" value="P:protein deubiquitination"/>
    <property type="evidence" value="ECO:0007669"/>
    <property type="project" value="InterPro"/>
</dbReference>
<feature type="region of interest" description="Disordered" evidence="6">
    <location>
        <begin position="481"/>
        <end position="501"/>
    </location>
</feature>
<feature type="region of interest" description="Disordered" evidence="6">
    <location>
        <begin position="22"/>
        <end position="41"/>
    </location>
</feature>
<dbReference type="InterPro" id="IPR001394">
    <property type="entry name" value="Peptidase_C19_UCH"/>
</dbReference>
<dbReference type="InterPro" id="IPR013083">
    <property type="entry name" value="Znf_RING/FYVE/PHD"/>
</dbReference>
<dbReference type="PANTHER" id="PTHR24006">
    <property type="entry name" value="UBIQUITIN CARBOXYL-TERMINAL HYDROLASE"/>
    <property type="match status" value="1"/>
</dbReference>
<dbReference type="GO" id="GO:0004843">
    <property type="term" value="F:cysteine-type deubiquitinase activity"/>
    <property type="evidence" value="ECO:0007669"/>
    <property type="project" value="UniProtKB-UniRule"/>
</dbReference>
<comment type="similarity">
    <text evidence="5">Belongs to the peptidase C19 family.</text>
</comment>
<dbReference type="InterPro" id="IPR028889">
    <property type="entry name" value="USP"/>
</dbReference>
<accession>A0A4S2N8E0</accession>
<evidence type="ECO:0000256" key="5">
    <source>
        <dbReference type="RuleBase" id="RU366025"/>
    </source>
</evidence>
<dbReference type="PROSITE" id="PS00973">
    <property type="entry name" value="USP_2"/>
    <property type="match status" value="1"/>
</dbReference>
<evidence type="ECO:0000259" key="8">
    <source>
        <dbReference type="PROSITE" id="PS50271"/>
    </source>
</evidence>
<dbReference type="InterPro" id="IPR050164">
    <property type="entry name" value="Peptidase_C19"/>
</dbReference>
<name>A0A4S2N8E0_9PEZI</name>